<dbReference type="InterPro" id="IPR014962">
    <property type="entry name" value="YolD"/>
</dbReference>
<dbReference type="AlphaFoldDB" id="A0A6V7RCW0"/>
<accession>A0A6V7RCW0</accession>
<evidence type="ECO:0000313" key="2">
    <source>
        <dbReference type="Proteomes" id="UP000589351"/>
    </source>
</evidence>
<dbReference type="Pfam" id="PF08863">
    <property type="entry name" value="YolD"/>
    <property type="match status" value="1"/>
</dbReference>
<dbReference type="EMBL" id="CAJEWD010000006">
    <property type="protein sequence ID" value="CAD2075385.1"/>
    <property type="molecule type" value="Genomic_DNA"/>
</dbReference>
<name>A0A6V7RCW0_9STAP</name>
<evidence type="ECO:0000313" key="1">
    <source>
        <dbReference type="EMBL" id="CAD2075385.1"/>
    </source>
</evidence>
<sequence>MDYCNLSSQQANLNIPLSKRKGKIERPILSDNRLKLIETILEEAMQLNKAIRIDYLYDGSCFYIELDAIKIDQWSMLLIGQKYKSEDFVFVPFLDILNIEYI</sequence>
<reference evidence="1 2" key="1">
    <citation type="submission" date="2020-07" db="EMBL/GenBank/DDBJ databases">
        <authorList>
            <person name="Criscuolo A."/>
        </authorList>
    </citation>
    <scope>NUCLEOTIDE SEQUENCE [LARGE SCALE GENOMIC DNA]</scope>
    <source>
        <strain evidence="1">CIP111649</strain>
    </source>
</reference>
<proteinExistence type="predicted"/>
<comment type="caution">
    <text evidence="1">The sequence shown here is derived from an EMBL/GenBank/DDBJ whole genome shotgun (WGS) entry which is preliminary data.</text>
</comment>
<dbReference type="Proteomes" id="UP000589351">
    <property type="component" value="Unassembled WGS sequence"/>
</dbReference>
<protein>
    <submittedName>
        <fullName evidence="1">YolD-like protein</fullName>
    </submittedName>
</protein>
<keyword evidence="2" id="KW-1185">Reference proteome</keyword>
<organism evidence="1 2">
    <name type="scientific">Jeotgalicoccus meleagridis</name>
    <dbReference type="NCBI Taxonomy" id="2759181"/>
    <lineage>
        <taxon>Bacteria</taxon>
        <taxon>Bacillati</taxon>
        <taxon>Bacillota</taxon>
        <taxon>Bacilli</taxon>
        <taxon>Bacillales</taxon>
        <taxon>Staphylococcaceae</taxon>
        <taxon>Jeotgalicoccus</taxon>
    </lineage>
</organism>
<dbReference type="RefSeq" id="WP_185125372.1">
    <property type="nucleotide sequence ID" value="NZ_CAJEWD010000006.1"/>
</dbReference>
<gene>
    <name evidence="1" type="ORF">JEODO184_00840</name>
</gene>